<keyword evidence="12" id="KW-1185">Reference proteome</keyword>
<feature type="transmembrane region" description="Helical" evidence="9">
    <location>
        <begin position="20"/>
        <end position="46"/>
    </location>
</feature>
<dbReference type="InterPro" id="IPR010065">
    <property type="entry name" value="AA_ABC_transptr_permease_3TM"/>
</dbReference>
<comment type="similarity">
    <text evidence="2">Belongs to the binding-protein-dependent transport system permease family. HisMQ subfamily.</text>
</comment>
<keyword evidence="8 9" id="KW-0472">Membrane</keyword>
<dbReference type="InterPro" id="IPR051613">
    <property type="entry name" value="ABC_transp_permease_HisMQ"/>
</dbReference>
<evidence type="ECO:0000313" key="11">
    <source>
        <dbReference type="EMBL" id="KLU22463.1"/>
    </source>
</evidence>
<evidence type="ECO:0000313" key="12">
    <source>
        <dbReference type="Proteomes" id="UP000035963"/>
    </source>
</evidence>
<dbReference type="InterPro" id="IPR000515">
    <property type="entry name" value="MetI-like"/>
</dbReference>
<dbReference type="Proteomes" id="UP000035963">
    <property type="component" value="Unassembled WGS sequence"/>
</dbReference>
<reference evidence="11 12" key="1">
    <citation type="journal article" date="2015" name="Genome Announc.">
        <title>Draft Genome Sequence of Burkholderia sp. Strain PML1(12), an Ectomycorrhizosphere-Inhabiting Bacterium with Effective Mineral-Weathering Ability.</title>
        <authorList>
            <person name="Uroz S."/>
            <person name="Oger P."/>
        </authorList>
    </citation>
    <scope>NUCLEOTIDE SEQUENCE [LARGE SCALE GENOMIC DNA]</scope>
    <source>
        <strain evidence="12">PML1(12)</strain>
    </source>
</reference>
<feature type="domain" description="ABC transmembrane type-1" evidence="10">
    <location>
        <begin position="22"/>
        <end position="222"/>
    </location>
</feature>
<sequence>MSLVQLLGFGEQGWGTTLLLALLMTVVLTIAALAVGAVFGAMVAAAKLSRSRTLRIIGDAYTTLFRGIPELLIIYLFYFGGSSVVTAIGQFFGADGFIGVPPFVVGALAIGLISGSYQAEVYRSAVLAVSRGEIEAARAIGMSTPTLWRRVLIPQVVRFALPGIGNVWQLSLKDSALIAVTGLAELMRTSQVAAGSTHQYFTFYMVGGALYLILTSLSNRVFDRAEARIGRSFRGTLARH</sequence>
<dbReference type="CDD" id="cd06261">
    <property type="entry name" value="TM_PBP2"/>
    <property type="match status" value="1"/>
</dbReference>
<dbReference type="NCBIfam" id="TIGR01726">
    <property type="entry name" value="HEQRo_perm_3TM"/>
    <property type="match status" value="1"/>
</dbReference>
<keyword evidence="4" id="KW-1003">Cell membrane</keyword>
<dbReference type="Pfam" id="PF00528">
    <property type="entry name" value="BPD_transp_1"/>
    <property type="match status" value="1"/>
</dbReference>
<dbReference type="PROSITE" id="PS50096">
    <property type="entry name" value="IQ"/>
    <property type="match status" value="1"/>
</dbReference>
<dbReference type="EMBL" id="AEJF01000179">
    <property type="protein sequence ID" value="KLU22463.1"/>
    <property type="molecule type" value="Genomic_DNA"/>
</dbReference>
<proteinExistence type="inferred from homology"/>
<protein>
    <submittedName>
        <fullName evidence="11">ABC transporter permease</fullName>
    </submittedName>
</protein>
<keyword evidence="6 9" id="KW-0812">Transmembrane</keyword>
<accession>A0A0J1FRS7</accession>
<name>A0A0J1FRS7_9BURK</name>
<evidence type="ECO:0000256" key="7">
    <source>
        <dbReference type="ARBA" id="ARBA00022989"/>
    </source>
</evidence>
<dbReference type="AlphaFoldDB" id="A0A0J1FRS7"/>
<dbReference type="RefSeq" id="WP_047895934.1">
    <property type="nucleotide sequence ID" value="NZ_AEJF01000179.1"/>
</dbReference>
<evidence type="ECO:0000256" key="9">
    <source>
        <dbReference type="RuleBase" id="RU363032"/>
    </source>
</evidence>
<dbReference type="PANTHER" id="PTHR30133">
    <property type="entry name" value="CATIONIC AMINO ACID TRANSPORTER, MEMBRANE COMPONENT"/>
    <property type="match status" value="1"/>
</dbReference>
<dbReference type="SUPFAM" id="SSF161098">
    <property type="entry name" value="MetI-like"/>
    <property type="match status" value="1"/>
</dbReference>
<dbReference type="GO" id="GO:0043190">
    <property type="term" value="C:ATP-binding cassette (ABC) transporter complex"/>
    <property type="evidence" value="ECO:0007669"/>
    <property type="project" value="InterPro"/>
</dbReference>
<dbReference type="Gene3D" id="1.10.3720.10">
    <property type="entry name" value="MetI-like"/>
    <property type="match status" value="1"/>
</dbReference>
<evidence type="ECO:0000259" key="10">
    <source>
        <dbReference type="PROSITE" id="PS50928"/>
    </source>
</evidence>
<evidence type="ECO:0000256" key="2">
    <source>
        <dbReference type="ARBA" id="ARBA00010072"/>
    </source>
</evidence>
<keyword evidence="3 9" id="KW-0813">Transport</keyword>
<evidence type="ECO:0000256" key="5">
    <source>
        <dbReference type="ARBA" id="ARBA00022519"/>
    </source>
</evidence>
<evidence type="ECO:0000256" key="6">
    <source>
        <dbReference type="ARBA" id="ARBA00022692"/>
    </source>
</evidence>
<dbReference type="PANTHER" id="PTHR30133:SF2">
    <property type="entry name" value="ARGININE ABC TRANSPORTER PERMEASE PROTEIN ARTQ"/>
    <property type="match status" value="1"/>
</dbReference>
<dbReference type="PROSITE" id="PS50928">
    <property type="entry name" value="ABC_TM1"/>
    <property type="match status" value="1"/>
</dbReference>
<comment type="caution">
    <text evidence="11">The sequence shown here is derived from an EMBL/GenBank/DDBJ whole genome shotgun (WGS) entry which is preliminary data.</text>
</comment>
<dbReference type="PATRIC" id="fig|908627.4.peg.6811"/>
<evidence type="ECO:0000256" key="3">
    <source>
        <dbReference type="ARBA" id="ARBA00022448"/>
    </source>
</evidence>
<gene>
    <name evidence="11" type="ORF">EOS_30530</name>
</gene>
<dbReference type="InterPro" id="IPR035906">
    <property type="entry name" value="MetI-like_sf"/>
</dbReference>
<feature type="transmembrane region" description="Helical" evidence="9">
    <location>
        <begin position="72"/>
        <end position="92"/>
    </location>
</feature>
<evidence type="ECO:0000256" key="1">
    <source>
        <dbReference type="ARBA" id="ARBA00004429"/>
    </source>
</evidence>
<dbReference type="OrthoDB" id="7026155at2"/>
<organism evidence="11 12">
    <name type="scientific">Caballeronia mineralivorans PML1(12)</name>
    <dbReference type="NCBI Taxonomy" id="908627"/>
    <lineage>
        <taxon>Bacteria</taxon>
        <taxon>Pseudomonadati</taxon>
        <taxon>Pseudomonadota</taxon>
        <taxon>Betaproteobacteria</taxon>
        <taxon>Burkholderiales</taxon>
        <taxon>Burkholderiaceae</taxon>
        <taxon>Caballeronia</taxon>
    </lineage>
</organism>
<keyword evidence="5" id="KW-0997">Cell inner membrane</keyword>
<evidence type="ECO:0000256" key="8">
    <source>
        <dbReference type="ARBA" id="ARBA00023136"/>
    </source>
</evidence>
<comment type="subcellular location">
    <subcellularLocation>
        <location evidence="1">Cell inner membrane</location>
        <topology evidence="1">Multi-pass membrane protein</topology>
    </subcellularLocation>
    <subcellularLocation>
        <location evidence="9">Cell membrane</location>
        <topology evidence="9">Multi-pass membrane protein</topology>
    </subcellularLocation>
</comment>
<dbReference type="GO" id="GO:0022857">
    <property type="term" value="F:transmembrane transporter activity"/>
    <property type="evidence" value="ECO:0007669"/>
    <property type="project" value="InterPro"/>
</dbReference>
<evidence type="ECO:0000256" key="4">
    <source>
        <dbReference type="ARBA" id="ARBA00022475"/>
    </source>
</evidence>
<keyword evidence="7 9" id="KW-1133">Transmembrane helix</keyword>